<dbReference type="GO" id="GO:0005524">
    <property type="term" value="F:ATP binding"/>
    <property type="evidence" value="ECO:0007669"/>
    <property type="project" value="UniProtKB-KW"/>
</dbReference>
<evidence type="ECO:0000313" key="3">
    <source>
        <dbReference type="EMBL" id="RRD03327.1"/>
    </source>
</evidence>
<dbReference type="InterPro" id="IPR041682">
    <property type="entry name" value="AAA_14"/>
</dbReference>
<dbReference type="Pfam" id="PF13635">
    <property type="entry name" value="DUF4143"/>
    <property type="match status" value="1"/>
</dbReference>
<name>A0A3P1T1F7_9ACTN</name>
<dbReference type="Proteomes" id="UP000280819">
    <property type="component" value="Unassembled WGS sequence"/>
</dbReference>
<protein>
    <submittedName>
        <fullName evidence="3">ATP-binding protein</fullName>
    </submittedName>
</protein>
<dbReference type="PANTHER" id="PTHR43566:SF2">
    <property type="entry name" value="DUF4143 DOMAIN-CONTAINING PROTEIN"/>
    <property type="match status" value="1"/>
</dbReference>
<sequence>MRYLIRSVDTVLDEYLAGLAAVALEGPKGVGKTVTAARRARTVWSLDDPAHEAIIAARPGQALEDPPVLIDEWQLVPSVWDAVRRAVDGDAAPGSFLLTGSATAPQQARIHSGAGRIVSLRMRPMALQERGTTAPTVMLRDLLVGDRAALAGATNTSLAFYAEEIARSGFPGIAGLPEQLRRVQLDSYLQRVMSKEVEETGEGRLRRPASLAAWLRSFAAAEATTTSWEKIRAGAAPGEGAAPSRSTTIRYRDWLTSLWLLDPVEPWLPLGINLGALATSPRHHLADPALSLRLLGGSAGSLLRGRDSQVHVGTAPLFGRLFEALATLSVRVSAQQCGAEVAHLRTKRGDREIDLIVTGPDGEIVAVEVKLTGAVGDDDVRHLTWLQSKLGTALTDAIIVTTGQHAYRRPDGIGVVPLALLG</sequence>
<organism evidence="3 4">
    <name type="scientific">Arachnia propionica</name>
    <dbReference type="NCBI Taxonomy" id="1750"/>
    <lineage>
        <taxon>Bacteria</taxon>
        <taxon>Bacillati</taxon>
        <taxon>Actinomycetota</taxon>
        <taxon>Actinomycetes</taxon>
        <taxon>Propionibacteriales</taxon>
        <taxon>Propionibacteriaceae</taxon>
        <taxon>Arachnia</taxon>
    </lineage>
</organism>
<comment type="caution">
    <text evidence="3">The sequence shown here is derived from an EMBL/GenBank/DDBJ whole genome shotgun (WGS) entry which is preliminary data.</text>
</comment>
<dbReference type="RefSeq" id="WP_124845889.1">
    <property type="nucleotide sequence ID" value="NZ_RQZG01000022.1"/>
</dbReference>
<feature type="domain" description="AAA" evidence="1">
    <location>
        <begin position="21"/>
        <end position="129"/>
    </location>
</feature>
<dbReference type="OrthoDB" id="128089at2"/>
<proteinExistence type="predicted"/>
<evidence type="ECO:0000259" key="2">
    <source>
        <dbReference type="Pfam" id="PF13635"/>
    </source>
</evidence>
<feature type="domain" description="DUF4143" evidence="2">
    <location>
        <begin position="204"/>
        <end position="371"/>
    </location>
</feature>
<dbReference type="PANTHER" id="PTHR43566">
    <property type="entry name" value="CONSERVED PROTEIN"/>
    <property type="match status" value="1"/>
</dbReference>
<dbReference type="InterPro" id="IPR025420">
    <property type="entry name" value="DUF4143"/>
</dbReference>
<keyword evidence="3" id="KW-0547">Nucleotide-binding</keyword>
<gene>
    <name evidence="3" type="ORF">EII34_14485</name>
</gene>
<keyword evidence="3" id="KW-0067">ATP-binding</keyword>
<dbReference type="Pfam" id="PF13173">
    <property type="entry name" value="AAA_14"/>
    <property type="match status" value="1"/>
</dbReference>
<accession>A0A3P1T1F7</accession>
<evidence type="ECO:0000313" key="4">
    <source>
        <dbReference type="Proteomes" id="UP000280819"/>
    </source>
</evidence>
<evidence type="ECO:0000259" key="1">
    <source>
        <dbReference type="Pfam" id="PF13173"/>
    </source>
</evidence>
<reference evidence="3 4" key="1">
    <citation type="submission" date="2018-11" db="EMBL/GenBank/DDBJ databases">
        <title>Genomes From Bacteria Associated with the Canine Oral Cavity: a Test Case for Automated Genome-Based Taxonomic Assignment.</title>
        <authorList>
            <person name="Coil D.A."/>
            <person name="Jospin G."/>
            <person name="Darling A.E."/>
            <person name="Wallis C."/>
            <person name="Davis I.J."/>
            <person name="Harris S."/>
            <person name="Eisen J.A."/>
            <person name="Holcombe L.J."/>
            <person name="O'Flynn C."/>
        </authorList>
    </citation>
    <scope>NUCLEOTIDE SEQUENCE [LARGE SCALE GENOMIC DNA]</scope>
    <source>
        <strain evidence="3 4">OH887_COT-365</strain>
    </source>
</reference>
<dbReference type="AlphaFoldDB" id="A0A3P1T1F7"/>
<dbReference type="EMBL" id="RQZG01000022">
    <property type="protein sequence ID" value="RRD03327.1"/>
    <property type="molecule type" value="Genomic_DNA"/>
</dbReference>